<name>A0A2T3B0B3_AMORE</name>
<sequence>PAAPRNATYQSYASTLAQKGHPTLLYVAPSHTAFLISSYSGAAFCFSYAAFNFWSSYLNPPPGLSTWVPIAFGAICVGMSAMGAWLMLGPSRIVRTITAIPKVPTVTAAAGKNITASGTPELQIEIELRKMFPVPFFPARKLYIQPEQLVMDSQLVRPVDRRLSPAEVHAMRMQEEAERQKQLEYERSHILSAPFRHMSRAFYSLFKAIGRTWTREGFVKVGANGKMYKLDITGGWALDGGKALDRLATLK</sequence>
<keyword evidence="1" id="KW-0812">Transmembrane</keyword>
<organism evidence="2 3">
    <name type="scientific">Amorphotheca resinae ATCC 22711</name>
    <dbReference type="NCBI Taxonomy" id="857342"/>
    <lineage>
        <taxon>Eukaryota</taxon>
        <taxon>Fungi</taxon>
        <taxon>Dikarya</taxon>
        <taxon>Ascomycota</taxon>
        <taxon>Pezizomycotina</taxon>
        <taxon>Leotiomycetes</taxon>
        <taxon>Helotiales</taxon>
        <taxon>Amorphothecaceae</taxon>
        <taxon>Amorphotheca</taxon>
    </lineage>
</organism>
<dbReference type="RefSeq" id="XP_024720357.1">
    <property type="nucleotide sequence ID" value="XM_024869523.1"/>
</dbReference>
<dbReference type="GeneID" id="36577604"/>
<dbReference type="OrthoDB" id="4140442at2759"/>
<gene>
    <name evidence="2" type="ORF">M430DRAFT_72306</name>
</gene>
<feature type="non-terminal residue" evidence="2">
    <location>
        <position position="1"/>
    </location>
</feature>
<proteinExistence type="predicted"/>
<feature type="non-terminal residue" evidence="2">
    <location>
        <position position="251"/>
    </location>
</feature>
<dbReference type="STRING" id="857342.A0A2T3B0B3"/>
<accession>A0A2T3B0B3</accession>
<dbReference type="AlphaFoldDB" id="A0A2T3B0B3"/>
<dbReference type="InParanoid" id="A0A2T3B0B3"/>
<keyword evidence="1" id="KW-1133">Transmembrane helix</keyword>
<evidence type="ECO:0000256" key="1">
    <source>
        <dbReference type="SAM" id="Phobius"/>
    </source>
</evidence>
<evidence type="ECO:0000313" key="3">
    <source>
        <dbReference type="Proteomes" id="UP000241818"/>
    </source>
</evidence>
<feature type="transmembrane region" description="Helical" evidence="1">
    <location>
        <begin position="66"/>
        <end position="88"/>
    </location>
</feature>
<dbReference type="EMBL" id="KZ679012">
    <property type="protein sequence ID" value="PSS16849.1"/>
    <property type="molecule type" value="Genomic_DNA"/>
</dbReference>
<keyword evidence="1" id="KW-0472">Membrane</keyword>
<protein>
    <submittedName>
        <fullName evidence="2">Uncharacterized protein</fullName>
    </submittedName>
</protein>
<reference evidence="2 3" key="1">
    <citation type="journal article" date="2018" name="New Phytol.">
        <title>Comparative genomics and transcriptomics depict ericoid mycorrhizal fungi as versatile saprotrophs and plant mutualists.</title>
        <authorList>
            <person name="Martino E."/>
            <person name="Morin E."/>
            <person name="Grelet G.A."/>
            <person name="Kuo A."/>
            <person name="Kohler A."/>
            <person name="Daghino S."/>
            <person name="Barry K.W."/>
            <person name="Cichocki N."/>
            <person name="Clum A."/>
            <person name="Dockter R.B."/>
            <person name="Hainaut M."/>
            <person name="Kuo R.C."/>
            <person name="LaButti K."/>
            <person name="Lindahl B.D."/>
            <person name="Lindquist E.A."/>
            <person name="Lipzen A."/>
            <person name="Khouja H.R."/>
            <person name="Magnuson J."/>
            <person name="Murat C."/>
            <person name="Ohm R.A."/>
            <person name="Singer S.W."/>
            <person name="Spatafora J.W."/>
            <person name="Wang M."/>
            <person name="Veneault-Fourrey C."/>
            <person name="Henrissat B."/>
            <person name="Grigoriev I.V."/>
            <person name="Martin F.M."/>
            <person name="Perotto S."/>
        </authorList>
    </citation>
    <scope>NUCLEOTIDE SEQUENCE [LARGE SCALE GENOMIC DNA]</scope>
    <source>
        <strain evidence="2 3">ATCC 22711</strain>
    </source>
</reference>
<keyword evidence="3" id="KW-1185">Reference proteome</keyword>
<evidence type="ECO:0000313" key="2">
    <source>
        <dbReference type="EMBL" id="PSS16849.1"/>
    </source>
</evidence>
<feature type="transmembrane region" description="Helical" evidence="1">
    <location>
        <begin position="33"/>
        <end position="54"/>
    </location>
</feature>
<dbReference type="Proteomes" id="UP000241818">
    <property type="component" value="Unassembled WGS sequence"/>
</dbReference>